<name>A0A1I4HRR9_9BURK</name>
<dbReference type="Proteomes" id="UP000199470">
    <property type="component" value="Unassembled WGS sequence"/>
</dbReference>
<feature type="transmembrane region" description="Helical" evidence="9">
    <location>
        <begin position="188"/>
        <end position="213"/>
    </location>
</feature>
<dbReference type="STRING" id="758825.SAMN02982985_00169"/>
<organism evidence="10 11">
    <name type="scientific">Rugamonas rubra</name>
    <dbReference type="NCBI Taxonomy" id="758825"/>
    <lineage>
        <taxon>Bacteria</taxon>
        <taxon>Pseudomonadati</taxon>
        <taxon>Pseudomonadota</taxon>
        <taxon>Betaproteobacteria</taxon>
        <taxon>Burkholderiales</taxon>
        <taxon>Oxalobacteraceae</taxon>
        <taxon>Telluria group</taxon>
        <taxon>Rugamonas</taxon>
    </lineage>
</organism>
<protein>
    <submittedName>
        <fullName evidence="10">Branched-chain amino acid transport system permease protein</fullName>
    </submittedName>
</protein>
<dbReference type="GO" id="GO:0022857">
    <property type="term" value="F:transmembrane transporter activity"/>
    <property type="evidence" value="ECO:0007669"/>
    <property type="project" value="InterPro"/>
</dbReference>
<dbReference type="PANTHER" id="PTHR11795:SF450">
    <property type="entry name" value="ABC TRANSPORTER PERMEASE PROTEIN"/>
    <property type="match status" value="1"/>
</dbReference>
<sequence>MLAQFLQFLFSGMTVGAAYALAALGFTIIYNTSGVINFAQGEFIMLGGMLAAIMASAGVPLPLAIVVAVVLTGLVGLLMEKLVIEPAQNAQVVTLIIITIGASLVVRGLVQIWLGKATHSLPAFSGDTPIVIFGASLLPQSLWVLGVTLAIVGALGWFFGRTLLGKAMLATSHNKLAARLVGINTRRVLLFSFGLAALLGAVGGILVAPITYTSYDAGIMLGLKGFVAAVLGGLGGGLGAVAGGLILGIAEAMTAGYISSAYKDAVPFVLILLILFFLPRGLFGAKVSERV</sequence>
<keyword evidence="3" id="KW-1003">Cell membrane</keyword>
<dbReference type="InterPro" id="IPR052157">
    <property type="entry name" value="BCAA_transport_permease"/>
</dbReference>
<evidence type="ECO:0000313" key="11">
    <source>
        <dbReference type="Proteomes" id="UP000199470"/>
    </source>
</evidence>
<evidence type="ECO:0000256" key="4">
    <source>
        <dbReference type="ARBA" id="ARBA00022692"/>
    </source>
</evidence>
<keyword evidence="6 9" id="KW-1133">Transmembrane helix</keyword>
<feature type="transmembrane region" description="Helical" evidence="9">
    <location>
        <begin position="265"/>
        <end position="283"/>
    </location>
</feature>
<keyword evidence="7 9" id="KW-0472">Membrane</keyword>
<comment type="subcellular location">
    <subcellularLocation>
        <location evidence="1">Cell membrane</location>
        <topology evidence="1">Multi-pass membrane protein</topology>
    </subcellularLocation>
</comment>
<reference evidence="10 11" key="1">
    <citation type="submission" date="2016-10" db="EMBL/GenBank/DDBJ databases">
        <authorList>
            <person name="de Groot N.N."/>
        </authorList>
    </citation>
    <scope>NUCLEOTIDE SEQUENCE [LARGE SCALE GENOMIC DNA]</scope>
    <source>
        <strain evidence="10 11">ATCC 43154</strain>
    </source>
</reference>
<keyword evidence="11" id="KW-1185">Reference proteome</keyword>
<accession>A0A1I4HRR9</accession>
<dbReference type="GO" id="GO:0005886">
    <property type="term" value="C:plasma membrane"/>
    <property type="evidence" value="ECO:0007669"/>
    <property type="project" value="UniProtKB-SubCell"/>
</dbReference>
<dbReference type="OrthoDB" id="25113at2"/>
<proteinExistence type="inferred from homology"/>
<comment type="similarity">
    <text evidence="8">Belongs to the binding-protein-dependent transport system permease family. LivHM subfamily.</text>
</comment>
<dbReference type="CDD" id="cd06582">
    <property type="entry name" value="TM_PBP1_LivH_like"/>
    <property type="match status" value="1"/>
</dbReference>
<dbReference type="PANTHER" id="PTHR11795">
    <property type="entry name" value="BRANCHED-CHAIN AMINO ACID TRANSPORT SYSTEM PERMEASE PROTEIN LIVH"/>
    <property type="match status" value="1"/>
</dbReference>
<dbReference type="EMBL" id="FOTW01000004">
    <property type="protein sequence ID" value="SFL44473.1"/>
    <property type="molecule type" value="Genomic_DNA"/>
</dbReference>
<evidence type="ECO:0000256" key="8">
    <source>
        <dbReference type="ARBA" id="ARBA00037998"/>
    </source>
</evidence>
<feature type="transmembrane region" description="Helical" evidence="9">
    <location>
        <begin position="6"/>
        <end position="28"/>
    </location>
</feature>
<dbReference type="RefSeq" id="WP_093382343.1">
    <property type="nucleotide sequence ID" value="NZ_FOTW01000004.1"/>
</dbReference>
<evidence type="ECO:0000256" key="7">
    <source>
        <dbReference type="ARBA" id="ARBA00023136"/>
    </source>
</evidence>
<dbReference type="Pfam" id="PF02653">
    <property type="entry name" value="BPD_transp_2"/>
    <property type="match status" value="1"/>
</dbReference>
<feature type="transmembrane region" description="Helical" evidence="9">
    <location>
        <begin position="92"/>
        <end position="110"/>
    </location>
</feature>
<feature type="transmembrane region" description="Helical" evidence="9">
    <location>
        <begin position="225"/>
        <end position="253"/>
    </location>
</feature>
<dbReference type="InterPro" id="IPR001851">
    <property type="entry name" value="ABC_transp_permease"/>
</dbReference>
<keyword evidence="2" id="KW-0813">Transport</keyword>
<evidence type="ECO:0000256" key="9">
    <source>
        <dbReference type="SAM" id="Phobius"/>
    </source>
</evidence>
<evidence type="ECO:0000313" key="10">
    <source>
        <dbReference type="EMBL" id="SFL44473.1"/>
    </source>
</evidence>
<evidence type="ECO:0000256" key="2">
    <source>
        <dbReference type="ARBA" id="ARBA00022448"/>
    </source>
</evidence>
<keyword evidence="5" id="KW-0029">Amino-acid transport</keyword>
<evidence type="ECO:0000256" key="6">
    <source>
        <dbReference type="ARBA" id="ARBA00022989"/>
    </source>
</evidence>
<evidence type="ECO:0000256" key="5">
    <source>
        <dbReference type="ARBA" id="ARBA00022970"/>
    </source>
</evidence>
<dbReference type="GO" id="GO:0006865">
    <property type="term" value="P:amino acid transport"/>
    <property type="evidence" value="ECO:0007669"/>
    <property type="project" value="UniProtKB-KW"/>
</dbReference>
<feature type="transmembrane region" description="Helical" evidence="9">
    <location>
        <begin position="130"/>
        <end position="159"/>
    </location>
</feature>
<dbReference type="AlphaFoldDB" id="A0A1I4HRR9"/>
<keyword evidence="4 9" id="KW-0812">Transmembrane</keyword>
<evidence type="ECO:0000256" key="1">
    <source>
        <dbReference type="ARBA" id="ARBA00004651"/>
    </source>
</evidence>
<gene>
    <name evidence="10" type="ORF">SAMN02982985_00169</name>
</gene>
<evidence type="ECO:0000256" key="3">
    <source>
        <dbReference type="ARBA" id="ARBA00022475"/>
    </source>
</evidence>